<proteinExistence type="predicted"/>
<dbReference type="RefSeq" id="WP_044153465.1">
    <property type="nucleotide sequence ID" value="NZ_JADNOI010000001.1"/>
</dbReference>
<evidence type="ECO:0000313" key="1">
    <source>
        <dbReference type="EMBL" id="KAA5410000.1"/>
    </source>
</evidence>
<organism evidence="1 2">
    <name type="scientific">Bacteroides cellulosilyticus</name>
    <dbReference type="NCBI Taxonomy" id="246787"/>
    <lineage>
        <taxon>Bacteria</taxon>
        <taxon>Pseudomonadati</taxon>
        <taxon>Bacteroidota</taxon>
        <taxon>Bacteroidia</taxon>
        <taxon>Bacteroidales</taxon>
        <taxon>Bacteroidaceae</taxon>
        <taxon>Bacteroides</taxon>
    </lineage>
</organism>
<protein>
    <submittedName>
        <fullName evidence="1">Uncharacterized protein</fullName>
    </submittedName>
</protein>
<comment type="caution">
    <text evidence="1">The sequence shown here is derived from an EMBL/GenBank/DDBJ whole genome shotgun (WGS) entry which is preliminary data.</text>
</comment>
<accession>A0A5M6AEC1</accession>
<evidence type="ECO:0000313" key="2">
    <source>
        <dbReference type="Proteomes" id="UP000325055"/>
    </source>
</evidence>
<dbReference type="Proteomes" id="UP000325055">
    <property type="component" value="Unassembled WGS sequence"/>
</dbReference>
<dbReference type="EMBL" id="VVYW01000005">
    <property type="protein sequence ID" value="KAA5410000.1"/>
    <property type="molecule type" value="Genomic_DNA"/>
</dbReference>
<gene>
    <name evidence="1" type="ORF">F2Y86_07385</name>
</gene>
<sequence length="73" mass="8325">MAKIHIIIKVNLFTDTFLSDPYPRRIWAVLAPYVLHAEVPLTEESTALIRSKSYIHARSQATISEAIYIPKKS</sequence>
<name>A0A5M6AEC1_9BACE</name>
<reference evidence="1 2" key="1">
    <citation type="journal article" date="2019" name="Nat. Med.">
        <title>A library of human gut bacterial isolates paired with longitudinal multiomics data enables mechanistic microbiome research.</title>
        <authorList>
            <person name="Poyet M."/>
            <person name="Groussin M."/>
            <person name="Gibbons S.M."/>
            <person name="Avila-Pacheco J."/>
            <person name="Jiang X."/>
            <person name="Kearney S.M."/>
            <person name="Perrotta A.R."/>
            <person name="Berdy B."/>
            <person name="Zhao S."/>
            <person name="Lieberman T.D."/>
            <person name="Swanson P.K."/>
            <person name="Smith M."/>
            <person name="Roesemann S."/>
            <person name="Alexander J.E."/>
            <person name="Rich S.A."/>
            <person name="Livny J."/>
            <person name="Vlamakis H."/>
            <person name="Clish C."/>
            <person name="Bullock K."/>
            <person name="Deik A."/>
            <person name="Scott J."/>
            <person name="Pierce K.A."/>
            <person name="Xavier R.J."/>
            <person name="Alm E.J."/>
        </authorList>
    </citation>
    <scope>NUCLEOTIDE SEQUENCE [LARGE SCALE GENOMIC DNA]</scope>
    <source>
        <strain evidence="1 2">BIOML-A7</strain>
    </source>
</reference>
<dbReference type="AlphaFoldDB" id="A0A5M6AEC1"/>